<keyword evidence="15" id="KW-0594">Phospholipid biosynthesis</keyword>
<evidence type="ECO:0000256" key="1">
    <source>
        <dbReference type="ARBA" id="ARBA00000958"/>
    </source>
</evidence>
<gene>
    <name evidence="20" type="ORF">GGP83_003110</name>
    <name evidence="21" type="ORF">GGQ01_002277</name>
</gene>
<evidence type="ECO:0000256" key="16">
    <source>
        <dbReference type="ARBA" id="ARBA00023211"/>
    </source>
</evidence>
<feature type="transmembrane region" description="Helical" evidence="19">
    <location>
        <begin position="144"/>
        <end position="163"/>
    </location>
</feature>
<evidence type="ECO:0000313" key="22">
    <source>
        <dbReference type="Proteomes" id="UP001155010"/>
    </source>
</evidence>
<feature type="transmembrane region" description="Helical" evidence="19">
    <location>
        <begin position="201"/>
        <end position="221"/>
    </location>
</feature>
<feature type="transmembrane region" description="Helical" evidence="19">
    <location>
        <begin position="169"/>
        <end position="189"/>
    </location>
</feature>
<comment type="subcellular location">
    <subcellularLocation>
        <location evidence="3">Cell inner membrane</location>
        <topology evidence="3">Multi-pass membrane protein</topology>
    </subcellularLocation>
</comment>
<name>A0A840DLI5_9BACT</name>
<evidence type="ECO:0000256" key="14">
    <source>
        <dbReference type="ARBA" id="ARBA00023136"/>
    </source>
</evidence>
<dbReference type="GO" id="GO:0008654">
    <property type="term" value="P:phospholipid biosynthetic process"/>
    <property type="evidence" value="ECO:0007669"/>
    <property type="project" value="UniProtKB-KW"/>
</dbReference>
<feature type="transmembrane region" description="Helical" evidence="19">
    <location>
        <begin position="22"/>
        <end position="42"/>
    </location>
</feature>
<evidence type="ECO:0000256" key="6">
    <source>
        <dbReference type="ARBA" id="ARBA00015623"/>
    </source>
</evidence>
<keyword evidence="16" id="KW-0464">Manganese</keyword>
<keyword evidence="10 20" id="KW-0808">Transferase</keyword>
<keyword evidence="17" id="KW-1208">Phospholipid metabolism</keyword>
<feature type="transmembrane region" description="Helical" evidence="19">
    <location>
        <begin position="54"/>
        <end position="73"/>
    </location>
</feature>
<keyword evidence="9" id="KW-0997">Cell inner membrane</keyword>
<keyword evidence="13" id="KW-0443">Lipid metabolism</keyword>
<evidence type="ECO:0000313" key="21">
    <source>
        <dbReference type="EMBL" id="MCS4037197.1"/>
    </source>
</evidence>
<dbReference type="InterPro" id="IPR026027">
    <property type="entry name" value="PcS"/>
</dbReference>
<evidence type="ECO:0000256" key="7">
    <source>
        <dbReference type="ARBA" id="ARBA00022475"/>
    </source>
</evidence>
<comment type="cofactor">
    <cofactor evidence="2">
        <name>Mn(2+)</name>
        <dbReference type="ChEBI" id="CHEBI:29035"/>
    </cofactor>
</comment>
<dbReference type="Proteomes" id="UP001155040">
    <property type="component" value="Unassembled WGS sequence"/>
</dbReference>
<organism evidence="20 22">
    <name type="scientific">Salinibacter ruber</name>
    <dbReference type="NCBI Taxonomy" id="146919"/>
    <lineage>
        <taxon>Bacteria</taxon>
        <taxon>Pseudomonadati</taxon>
        <taxon>Rhodothermota</taxon>
        <taxon>Rhodothermia</taxon>
        <taxon>Rhodothermales</taxon>
        <taxon>Salinibacteraceae</taxon>
        <taxon>Salinibacter</taxon>
    </lineage>
</organism>
<evidence type="ECO:0000256" key="17">
    <source>
        <dbReference type="ARBA" id="ARBA00023264"/>
    </source>
</evidence>
<dbReference type="Gene3D" id="1.20.120.1760">
    <property type="match status" value="1"/>
</dbReference>
<evidence type="ECO:0000256" key="5">
    <source>
        <dbReference type="ARBA" id="ARBA00013195"/>
    </source>
</evidence>
<dbReference type="RefSeq" id="WP_013060896.1">
    <property type="nucleotide sequence ID" value="NZ_CALTRV010000005.1"/>
</dbReference>
<evidence type="ECO:0000256" key="9">
    <source>
        <dbReference type="ARBA" id="ARBA00022519"/>
    </source>
</evidence>
<dbReference type="EMBL" id="JANUBF010000014">
    <property type="protein sequence ID" value="MCS4037197.1"/>
    <property type="molecule type" value="Genomic_DNA"/>
</dbReference>
<evidence type="ECO:0000256" key="10">
    <source>
        <dbReference type="ARBA" id="ARBA00022679"/>
    </source>
</evidence>
<dbReference type="EMBL" id="JANUBB010000017">
    <property type="protein sequence ID" value="MCS3953135.1"/>
    <property type="molecule type" value="Genomic_DNA"/>
</dbReference>
<dbReference type="PIRSF" id="PIRSF000851">
    <property type="entry name" value="PcS"/>
    <property type="match status" value="1"/>
</dbReference>
<evidence type="ECO:0000256" key="12">
    <source>
        <dbReference type="ARBA" id="ARBA00022989"/>
    </source>
</evidence>
<evidence type="ECO:0000256" key="18">
    <source>
        <dbReference type="ARBA" id="ARBA00033321"/>
    </source>
</evidence>
<dbReference type="EC" id="2.7.8.24" evidence="5"/>
<protein>
    <recommendedName>
        <fullName evidence="6">Phosphatidylcholine synthase</fullName>
        <ecNumber evidence="5">2.7.8.24</ecNumber>
    </recommendedName>
    <alternativeName>
        <fullName evidence="18">CDP-diglyceride-choline O-phosphatidyltransferase</fullName>
    </alternativeName>
</protein>
<feature type="transmembrane region" description="Helical" evidence="19">
    <location>
        <begin position="118"/>
        <end position="137"/>
    </location>
</feature>
<evidence type="ECO:0000256" key="4">
    <source>
        <dbReference type="ARBA" id="ARBA00010441"/>
    </source>
</evidence>
<keyword evidence="14 19" id="KW-0472">Membrane</keyword>
<feature type="transmembrane region" description="Helical" evidence="19">
    <location>
        <begin position="233"/>
        <end position="254"/>
    </location>
</feature>
<comment type="catalytic activity">
    <reaction evidence="1">
        <text>a CDP-1,2-diacyl-sn-glycerol + choline = a 1,2-diacyl-sn-glycero-3-phosphocholine + CMP + H(+)</text>
        <dbReference type="Rhea" id="RHEA:14597"/>
        <dbReference type="ChEBI" id="CHEBI:15354"/>
        <dbReference type="ChEBI" id="CHEBI:15378"/>
        <dbReference type="ChEBI" id="CHEBI:57643"/>
        <dbReference type="ChEBI" id="CHEBI:58332"/>
        <dbReference type="ChEBI" id="CHEBI:60377"/>
        <dbReference type="EC" id="2.7.8.24"/>
    </reaction>
</comment>
<evidence type="ECO:0000256" key="3">
    <source>
        <dbReference type="ARBA" id="ARBA00004429"/>
    </source>
</evidence>
<reference evidence="20" key="1">
    <citation type="submission" date="2022-08" db="EMBL/GenBank/DDBJ databases">
        <title>Genomic Encyclopedia of Type Strains, Phase V (KMG-V): Genome sequencing to study the core and pangenomes of soil and plant-associated prokaryotes.</title>
        <authorList>
            <person name="Whitman W."/>
        </authorList>
    </citation>
    <scope>NUCLEOTIDE SEQUENCE</scope>
    <source>
        <strain evidence="20">SP2017</strain>
        <strain evidence="21">SP3012</strain>
    </source>
</reference>
<evidence type="ECO:0000256" key="2">
    <source>
        <dbReference type="ARBA" id="ARBA00001936"/>
    </source>
</evidence>
<keyword evidence="12 19" id="KW-1133">Transmembrane helix</keyword>
<evidence type="ECO:0000256" key="8">
    <source>
        <dbReference type="ARBA" id="ARBA00022516"/>
    </source>
</evidence>
<keyword evidence="7" id="KW-1003">Cell membrane</keyword>
<dbReference type="GO" id="GO:0005886">
    <property type="term" value="C:plasma membrane"/>
    <property type="evidence" value="ECO:0007669"/>
    <property type="project" value="UniProtKB-SubCell"/>
</dbReference>
<dbReference type="AlphaFoldDB" id="A0A840DLI5"/>
<keyword evidence="11 19" id="KW-0812">Transmembrane</keyword>
<keyword evidence="8" id="KW-0444">Lipid biosynthesis</keyword>
<evidence type="ECO:0000256" key="11">
    <source>
        <dbReference type="ARBA" id="ARBA00022692"/>
    </source>
</evidence>
<dbReference type="Proteomes" id="UP001155010">
    <property type="component" value="Unassembled WGS sequence"/>
</dbReference>
<comment type="caution">
    <text evidence="20">The sequence shown here is derived from an EMBL/GenBank/DDBJ whole genome shotgun (WGS) entry which is preliminary data.</text>
</comment>
<evidence type="ECO:0000313" key="20">
    <source>
        <dbReference type="EMBL" id="MCS3953135.1"/>
    </source>
</evidence>
<sequence>MGSTDLSDLKDRSERIRLGRKVRAYFVHLFTASGVAFAFLAMREVVRVDLDPRWVFGWLTLAVFIDAADGPLARLWDVKLYASRILGKTIDLIVDYLTFTFIPLTLVWRMDWLPGWDGLWVTLAMVASLLGFANTAAKQSQEGFFLGFPSYWNVVAYYVGLLAVEYGAVGAYVSLGSVLTLTVLTLVPVRFVYPNAAPTPWRAIVTVGGVAWLGLLLALLPTFPELPAWGGDWVLGVSFVYPAFYFGLSGWLDWTSRQS</sequence>
<comment type="similarity">
    <text evidence="4">Belongs to the CDP-alcohol phosphatidyltransferase class-I family.</text>
</comment>
<proteinExistence type="inferred from homology"/>
<evidence type="ECO:0000256" key="19">
    <source>
        <dbReference type="SAM" id="Phobius"/>
    </source>
</evidence>
<dbReference type="GO" id="GO:0050520">
    <property type="term" value="F:phosphatidylcholine synthase activity"/>
    <property type="evidence" value="ECO:0007669"/>
    <property type="project" value="UniProtKB-EC"/>
</dbReference>
<accession>A0A840DLI5</accession>
<evidence type="ECO:0000256" key="13">
    <source>
        <dbReference type="ARBA" id="ARBA00023098"/>
    </source>
</evidence>
<feature type="transmembrane region" description="Helical" evidence="19">
    <location>
        <begin position="85"/>
        <end position="106"/>
    </location>
</feature>
<evidence type="ECO:0000256" key="15">
    <source>
        <dbReference type="ARBA" id="ARBA00023209"/>
    </source>
</evidence>
<dbReference type="InterPro" id="IPR043130">
    <property type="entry name" value="CDP-OH_PTrfase_TM_dom"/>
</dbReference>